<sequence length="37" mass="3987">METTELSHNTVGPGCEATRSASAEFYLRSDSVTEPVN</sequence>
<organism evidence="1">
    <name type="scientific">marine metagenome</name>
    <dbReference type="NCBI Taxonomy" id="408172"/>
    <lineage>
        <taxon>unclassified sequences</taxon>
        <taxon>metagenomes</taxon>
        <taxon>ecological metagenomes</taxon>
    </lineage>
</organism>
<reference evidence="1" key="1">
    <citation type="submission" date="2018-05" db="EMBL/GenBank/DDBJ databases">
        <authorList>
            <person name="Lanie J.A."/>
            <person name="Ng W.-L."/>
            <person name="Kazmierczak K.M."/>
            <person name="Andrzejewski T.M."/>
            <person name="Davidsen T.M."/>
            <person name="Wayne K.J."/>
            <person name="Tettelin H."/>
            <person name="Glass J.I."/>
            <person name="Rusch D."/>
            <person name="Podicherti R."/>
            <person name="Tsui H.-C.T."/>
            <person name="Winkler M.E."/>
        </authorList>
    </citation>
    <scope>NUCLEOTIDE SEQUENCE</scope>
</reference>
<evidence type="ECO:0000313" key="1">
    <source>
        <dbReference type="EMBL" id="SVB98865.1"/>
    </source>
</evidence>
<name>A0A382IHQ2_9ZZZZ</name>
<protein>
    <submittedName>
        <fullName evidence="1">Uncharacterized protein</fullName>
    </submittedName>
</protein>
<accession>A0A382IHQ2</accession>
<proteinExistence type="predicted"/>
<dbReference type="EMBL" id="UINC01067312">
    <property type="protein sequence ID" value="SVB98865.1"/>
    <property type="molecule type" value="Genomic_DNA"/>
</dbReference>
<gene>
    <name evidence="1" type="ORF">METZ01_LOCUS251719</name>
</gene>
<dbReference type="AlphaFoldDB" id="A0A382IHQ2"/>